<dbReference type="GO" id="GO:0003677">
    <property type="term" value="F:DNA binding"/>
    <property type="evidence" value="ECO:0007669"/>
    <property type="project" value="UniProtKB-KW"/>
</dbReference>
<dbReference type="InterPro" id="IPR003601">
    <property type="entry name" value="Topo_IA_2"/>
</dbReference>
<proteinExistence type="inferred from homology"/>
<dbReference type="InterPro" id="IPR023406">
    <property type="entry name" value="Topo_IA_AS"/>
</dbReference>
<gene>
    <name evidence="15" type="ORF">CWS20_09315</name>
</gene>
<keyword evidence="8 15" id="KW-0413">Isomerase</keyword>
<reference evidence="15 16" key="1">
    <citation type="journal article" date="2010" name="Int. J. Syst. Evol. Microbiol.">
        <title>Bacillus horneckiae sp. nov., isolated from a spacecraft-assembly clean room.</title>
        <authorList>
            <person name="Vaishampayan P."/>
            <person name="Probst A."/>
            <person name="Krishnamurthi S."/>
            <person name="Ghosh S."/>
            <person name="Osman S."/>
            <person name="McDowall A."/>
            <person name="Ruckmani A."/>
            <person name="Mayilraj S."/>
            <person name="Venkateswaran K."/>
        </authorList>
    </citation>
    <scope>NUCLEOTIDE SEQUENCE [LARGE SCALE GENOMIC DNA]</scope>
    <source>
        <strain evidence="16">1PO1SC</strain>
    </source>
</reference>
<evidence type="ECO:0000256" key="5">
    <source>
        <dbReference type="ARBA" id="ARBA00022842"/>
    </source>
</evidence>
<dbReference type="PANTHER" id="PTHR11390:SF21">
    <property type="entry name" value="DNA TOPOISOMERASE 3-ALPHA"/>
    <property type="match status" value="1"/>
</dbReference>
<dbReference type="EC" id="5.6.2.1" evidence="3"/>
<comment type="catalytic activity">
    <reaction evidence="1">
        <text>ATP-independent breakage of single-stranded DNA, followed by passage and rejoining.</text>
        <dbReference type="EC" id="5.6.2.1"/>
    </reaction>
</comment>
<dbReference type="SMART" id="SM00436">
    <property type="entry name" value="TOP1Bc"/>
    <property type="match status" value="1"/>
</dbReference>
<dbReference type="PROSITE" id="PS52039">
    <property type="entry name" value="TOPO_IA_2"/>
    <property type="match status" value="1"/>
</dbReference>
<evidence type="ECO:0000256" key="3">
    <source>
        <dbReference type="ARBA" id="ARBA00012891"/>
    </source>
</evidence>
<dbReference type="InterPro" id="IPR013825">
    <property type="entry name" value="Topo_IA_cen_sub2"/>
</dbReference>
<feature type="domain" description="Toprim" evidence="13">
    <location>
        <begin position="1"/>
        <end position="142"/>
    </location>
</feature>
<sequence>MKLVIAEKPDAAKKMTEPYGGKLNKEKGYIEVPPCSTFPQGAIFCFAIGHLVGLASPESYKEEWKKWSLQTLPLIPEHFKYQVSKGKEKAFQVIRKLLQDSRIQEIVIATDAGREGEAIAWYIMKMSGVKNINDSRVPIKRLWISSLTEAGVKKGFSSLRNASETYSYYEEANARGIADWTVGMSMSRATTILLHHHDQTLRDSGIFSVGRVQTALLALLKKREDEILNFKSEPFWNVFAIFDVNGKQYEGKWFNEQSDRFMGQQEALKVVSSCKGKTSTIKEVKKERKASKAPMLFNLSALQTKANKVYKMSPQKVLEIAQSLYTKGFLSYPRSDSQYLTENEARELPAILQKLRNKAEYQNLIPTPKSSIEQDKRYTNASKVSDHHAIIVTEQIPSNLADDEQKIYDLVARSVIAAFYEDAIFDHTHIVTQVESFSFVTRGKQLIQEGWRKILFPNGEKSEEGENQEEDTILPPLSEHEVGVIKDIKTKEGKTQPPKRYSQGDLITLMKTAGKAAEISEEDWDEDGLSLKEAEKLGSIGTEATRAGIIQTILDRQYIKISKNKVFVTDKGNILIESLIKSQCELVSPIMTAKWEHKLGQIGEKKYPAFRFTEEIKALTTGMVKQIIQSAPLWNFRTQIEHMQKEELIGLCPKCQSPIKEFQTKDKKRFFACTGYKDGCKFAFNKSFLNKSLTPNQVKKLLDKGKTDVIKGFKTSGGKTFDTFLWLTDEYKIDFGFNHPEEKKKREENKPKQIGICPKCSKALMEHPTFIGCSGYKDGCKYAIPKVFLKKKLPISAIKSLLKGEPTEIIEGFEGKSGKPFNAKLNYNLDEMKIDFIFDNQKVEK</sequence>
<dbReference type="CDD" id="cd03362">
    <property type="entry name" value="TOPRIM_TopoIA_TopoIII"/>
    <property type="match status" value="1"/>
</dbReference>
<dbReference type="InterPro" id="IPR005738">
    <property type="entry name" value="TopoIII"/>
</dbReference>
<keyword evidence="16" id="KW-1185">Reference proteome</keyword>
<evidence type="ECO:0000256" key="4">
    <source>
        <dbReference type="ARBA" id="ARBA00022723"/>
    </source>
</evidence>
<evidence type="ECO:0000256" key="1">
    <source>
        <dbReference type="ARBA" id="ARBA00000213"/>
    </source>
</evidence>
<evidence type="ECO:0000256" key="11">
    <source>
        <dbReference type="ARBA" id="ARBA00032235"/>
    </source>
</evidence>
<keyword evidence="5" id="KW-0460">Magnesium</keyword>
<dbReference type="GO" id="GO:0006310">
    <property type="term" value="P:DNA recombination"/>
    <property type="evidence" value="ECO:0007669"/>
    <property type="project" value="TreeGrafter"/>
</dbReference>
<name>A0A2N0ZIG6_9BACI</name>
<evidence type="ECO:0000313" key="15">
    <source>
        <dbReference type="EMBL" id="PKG29284.1"/>
    </source>
</evidence>
<evidence type="ECO:0000256" key="9">
    <source>
        <dbReference type="ARBA" id="ARBA00030003"/>
    </source>
</evidence>
<dbReference type="GO" id="GO:0046872">
    <property type="term" value="F:metal ion binding"/>
    <property type="evidence" value="ECO:0007669"/>
    <property type="project" value="UniProtKB-KW"/>
</dbReference>
<comment type="similarity">
    <text evidence="2">Belongs to the type IA topoisomerase family.</text>
</comment>
<dbReference type="InterPro" id="IPR003602">
    <property type="entry name" value="Topo_IA_DNA-bd_dom"/>
</dbReference>
<keyword evidence="4" id="KW-0479">Metal-binding</keyword>
<dbReference type="PANTHER" id="PTHR11390">
    <property type="entry name" value="PROKARYOTIC DNA TOPOISOMERASE"/>
    <property type="match status" value="1"/>
</dbReference>
<evidence type="ECO:0000256" key="8">
    <source>
        <dbReference type="ARBA" id="ARBA00023235"/>
    </source>
</evidence>
<dbReference type="Pfam" id="PF01751">
    <property type="entry name" value="Toprim"/>
    <property type="match status" value="1"/>
</dbReference>
<dbReference type="GO" id="GO:0006281">
    <property type="term" value="P:DNA repair"/>
    <property type="evidence" value="ECO:0007669"/>
    <property type="project" value="TreeGrafter"/>
</dbReference>
<dbReference type="Pfam" id="PF01131">
    <property type="entry name" value="Topoisom_bac"/>
    <property type="match status" value="1"/>
</dbReference>
<evidence type="ECO:0000256" key="7">
    <source>
        <dbReference type="ARBA" id="ARBA00023125"/>
    </source>
</evidence>
<organism evidence="15 16">
    <name type="scientific">Cytobacillus horneckiae</name>
    <dbReference type="NCBI Taxonomy" id="549687"/>
    <lineage>
        <taxon>Bacteria</taxon>
        <taxon>Bacillati</taxon>
        <taxon>Bacillota</taxon>
        <taxon>Bacilli</taxon>
        <taxon>Bacillales</taxon>
        <taxon>Bacillaceae</taxon>
        <taxon>Cytobacillus</taxon>
    </lineage>
</organism>
<dbReference type="PROSITE" id="PS50880">
    <property type="entry name" value="TOPRIM"/>
    <property type="match status" value="1"/>
</dbReference>
<evidence type="ECO:0000256" key="10">
    <source>
        <dbReference type="ARBA" id="ARBA00031985"/>
    </source>
</evidence>
<keyword evidence="7" id="KW-0238">DNA-binding</keyword>
<dbReference type="SMART" id="SM00493">
    <property type="entry name" value="TOPRIM"/>
    <property type="match status" value="1"/>
</dbReference>
<dbReference type="NCBIfam" id="TIGR01056">
    <property type="entry name" value="topB"/>
    <property type="match status" value="1"/>
</dbReference>
<dbReference type="Gene3D" id="3.40.50.140">
    <property type="match status" value="1"/>
</dbReference>
<evidence type="ECO:0000256" key="6">
    <source>
        <dbReference type="ARBA" id="ARBA00023029"/>
    </source>
</evidence>
<dbReference type="InterPro" id="IPR034144">
    <property type="entry name" value="TOPRIM_TopoIII"/>
</dbReference>
<dbReference type="Pfam" id="PF13342">
    <property type="entry name" value="Toprim_Crpt"/>
    <property type="match status" value="2"/>
</dbReference>
<dbReference type="InterPro" id="IPR000380">
    <property type="entry name" value="Topo_IA"/>
</dbReference>
<dbReference type="AlphaFoldDB" id="A0A2N0ZIG6"/>
<comment type="caution">
    <text evidence="15">The sequence shown here is derived from an EMBL/GenBank/DDBJ whole genome shotgun (WGS) entry which is preliminary data.</text>
</comment>
<dbReference type="SMART" id="SM00437">
    <property type="entry name" value="TOP1Ac"/>
    <property type="match status" value="1"/>
</dbReference>
<dbReference type="GO" id="GO:0003917">
    <property type="term" value="F:DNA topoisomerase type I (single strand cut, ATP-independent) activity"/>
    <property type="evidence" value="ECO:0007669"/>
    <property type="project" value="UniProtKB-EC"/>
</dbReference>
<accession>A0A2N0ZIG6</accession>
<dbReference type="SUPFAM" id="SSF56712">
    <property type="entry name" value="Prokaryotic type I DNA topoisomerase"/>
    <property type="match status" value="1"/>
</dbReference>
<dbReference type="Gene3D" id="2.70.20.10">
    <property type="entry name" value="Topoisomerase I, domain 3"/>
    <property type="match status" value="1"/>
</dbReference>
<dbReference type="EMBL" id="PISD01000017">
    <property type="protein sequence ID" value="PKG29284.1"/>
    <property type="molecule type" value="Genomic_DNA"/>
</dbReference>
<dbReference type="Proteomes" id="UP000233343">
    <property type="component" value="Unassembled WGS sequence"/>
</dbReference>
<dbReference type="InterPro" id="IPR013824">
    <property type="entry name" value="Topo_IA_cen_sub1"/>
</dbReference>
<dbReference type="Gene3D" id="1.10.460.10">
    <property type="entry name" value="Topoisomerase I, domain 2"/>
    <property type="match status" value="1"/>
</dbReference>
<evidence type="ECO:0000259" key="13">
    <source>
        <dbReference type="PROSITE" id="PS50880"/>
    </source>
</evidence>
<evidence type="ECO:0000259" key="14">
    <source>
        <dbReference type="PROSITE" id="PS52039"/>
    </source>
</evidence>
<dbReference type="InterPro" id="IPR013497">
    <property type="entry name" value="Topo_IA_cen"/>
</dbReference>
<dbReference type="CDD" id="cd00186">
    <property type="entry name" value="TOP1Ac"/>
    <property type="match status" value="1"/>
</dbReference>
<dbReference type="InterPro" id="IPR013826">
    <property type="entry name" value="Topo_IA_cen_sub3"/>
</dbReference>
<dbReference type="InterPro" id="IPR006171">
    <property type="entry name" value="TOPRIM_dom"/>
</dbReference>
<dbReference type="PRINTS" id="PR00417">
    <property type="entry name" value="PRTPISMRASEI"/>
</dbReference>
<dbReference type="PROSITE" id="PS00396">
    <property type="entry name" value="TOPO_IA_1"/>
    <property type="match status" value="1"/>
</dbReference>
<dbReference type="NCBIfam" id="NF005829">
    <property type="entry name" value="PRK07726.1"/>
    <property type="match status" value="1"/>
</dbReference>
<evidence type="ECO:0000256" key="12">
    <source>
        <dbReference type="ARBA" id="ARBA00032877"/>
    </source>
</evidence>
<dbReference type="RefSeq" id="WP_101226285.1">
    <property type="nucleotide sequence ID" value="NZ_JARSFA010000063.1"/>
</dbReference>
<dbReference type="Gene3D" id="1.10.290.10">
    <property type="entry name" value="Topoisomerase I, domain 4"/>
    <property type="match status" value="1"/>
</dbReference>
<dbReference type="GO" id="GO:0043597">
    <property type="term" value="C:cytoplasmic replication fork"/>
    <property type="evidence" value="ECO:0007669"/>
    <property type="project" value="TreeGrafter"/>
</dbReference>
<protein>
    <recommendedName>
        <fullName evidence="3">DNA topoisomerase</fullName>
        <ecNumber evidence="3">5.6.2.1</ecNumber>
    </recommendedName>
    <alternativeName>
        <fullName evidence="12">Omega-protein</fullName>
    </alternativeName>
    <alternativeName>
        <fullName evidence="11">Relaxing enzyme</fullName>
    </alternativeName>
    <alternativeName>
        <fullName evidence="9">Swivelase</fullName>
    </alternativeName>
    <alternativeName>
        <fullName evidence="10">Untwisting enzyme</fullName>
    </alternativeName>
</protein>
<dbReference type="GO" id="GO:0006265">
    <property type="term" value="P:DNA topological change"/>
    <property type="evidence" value="ECO:0007669"/>
    <property type="project" value="InterPro"/>
</dbReference>
<dbReference type="InterPro" id="IPR025589">
    <property type="entry name" value="Toprim_C_rpt"/>
</dbReference>
<dbReference type="InterPro" id="IPR023405">
    <property type="entry name" value="Topo_IA_core_domain"/>
</dbReference>
<evidence type="ECO:0000313" key="16">
    <source>
        <dbReference type="Proteomes" id="UP000233343"/>
    </source>
</evidence>
<evidence type="ECO:0000256" key="2">
    <source>
        <dbReference type="ARBA" id="ARBA00009446"/>
    </source>
</evidence>
<feature type="domain" description="Topo IA-type catalytic" evidence="14">
    <location>
        <begin position="165"/>
        <end position="624"/>
    </location>
</feature>
<keyword evidence="6" id="KW-0799">Topoisomerase</keyword>